<name>A0A2M7TG33_9BACT</name>
<organism evidence="1 2">
    <name type="scientific">Candidatus Wolfebacteria bacterium CG_4_10_14_0_2_um_filter_39_18</name>
    <dbReference type="NCBI Taxonomy" id="1975061"/>
    <lineage>
        <taxon>Bacteria</taxon>
        <taxon>Candidatus Wolfeibacteriota</taxon>
    </lineage>
</organism>
<dbReference type="SUPFAM" id="SSF56281">
    <property type="entry name" value="Metallo-hydrolase/oxidoreductase"/>
    <property type="match status" value="1"/>
</dbReference>
<comment type="caution">
    <text evidence="1">The sequence shown here is derived from an EMBL/GenBank/DDBJ whole genome shotgun (WGS) entry which is preliminary data.</text>
</comment>
<accession>A0A2M7TG33</accession>
<dbReference type="Gene3D" id="3.60.15.10">
    <property type="entry name" value="Ribonuclease Z/Hydroxyacylglutathione hydrolase-like"/>
    <property type="match status" value="1"/>
</dbReference>
<protein>
    <recommendedName>
        <fullName evidence="3">Lactamase</fullName>
    </recommendedName>
</protein>
<sequence>MVITFYGEGCFKIQSGEFSVLIDPFDAQTGLMPPRFKADLILKTITPISSFEKKDSSLALEIIGPGEYNINGTDVSGFQLIKESPKSFFKTAYSLKLENINLCFLGHISEIPEPTVLEHLGEPDIIFIPAGGAPFVDLKSAVKIIKQFQPKIVIPSFFKVPSLKRKAGDIKDFLQELNGAKEKTGEAVEKLTIKRKNLAEIKKTQIAVLKI</sequence>
<dbReference type="Proteomes" id="UP000230553">
    <property type="component" value="Unassembled WGS sequence"/>
</dbReference>
<dbReference type="PANTHER" id="PTHR39189:SF1">
    <property type="entry name" value="UPF0173 METAL-DEPENDENT HYDROLASE YTKL"/>
    <property type="match status" value="1"/>
</dbReference>
<reference evidence="2" key="1">
    <citation type="submission" date="2017-09" db="EMBL/GenBank/DDBJ databases">
        <title>Depth-based differentiation of microbial function through sediment-hosted aquifers and enrichment of novel symbionts in the deep terrestrial subsurface.</title>
        <authorList>
            <person name="Probst A.J."/>
            <person name="Ladd B."/>
            <person name="Jarett J.K."/>
            <person name="Geller-Mcgrath D.E."/>
            <person name="Sieber C.M.K."/>
            <person name="Emerson J.B."/>
            <person name="Anantharaman K."/>
            <person name="Thomas B.C."/>
            <person name="Malmstrom R."/>
            <person name="Stieglmeier M."/>
            <person name="Klingl A."/>
            <person name="Woyke T."/>
            <person name="Ryan C.M."/>
            <person name="Banfield J.F."/>
        </authorList>
    </citation>
    <scope>NUCLEOTIDE SEQUENCE [LARGE SCALE GENOMIC DNA]</scope>
</reference>
<evidence type="ECO:0000313" key="2">
    <source>
        <dbReference type="Proteomes" id="UP000230553"/>
    </source>
</evidence>
<evidence type="ECO:0008006" key="3">
    <source>
        <dbReference type="Google" id="ProtNLM"/>
    </source>
</evidence>
<dbReference type="AlphaFoldDB" id="A0A2M7TG33"/>
<dbReference type="InterPro" id="IPR036866">
    <property type="entry name" value="RibonucZ/Hydroxyglut_hydro"/>
</dbReference>
<dbReference type="PANTHER" id="PTHR39189">
    <property type="entry name" value="UPF0173 METAL-DEPENDENT HYDROLASE YTKL"/>
    <property type="match status" value="1"/>
</dbReference>
<dbReference type="EMBL" id="PFNM01000028">
    <property type="protein sequence ID" value="PIZ44962.1"/>
    <property type="molecule type" value="Genomic_DNA"/>
</dbReference>
<proteinExistence type="predicted"/>
<dbReference type="Pfam" id="PF13483">
    <property type="entry name" value="Lactamase_B_3"/>
    <property type="match status" value="1"/>
</dbReference>
<evidence type="ECO:0000313" key="1">
    <source>
        <dbReference type="EMBL" id="PIZ44962.1"/>
    </source>
</evidence>
<gene>
    <name evidence="1" type="ORF">COY31_01440</name>
</gene>